<dbReference type="GO" id="GO:0009536">
    <property type="term" value="C:plastid"/>
    <property type="evidence" value="ECO:0007669"/>
    <property type="project" value="UniProtKB-SubCell"/>
</dbReference>
<dbReference type="InterPro" id="IPR036291">
    <property type="entry name" value="NAD(P)-bd_dom_sf"/>
</dbReference>
<evidence type="ECO:0000256" key="2">
    <source>
        <dbReference type="ARBA" id="ARBA00022531"/>
    </source>
</evidence>
<comment type="subcellular location">
    <subcellularLocation>
        <location evidence="1">Plastid</location>
    </subcellularLocation>
</comment>
<evidence type="ECO:0000259" key="5">
    <source>
        <dbReference type="Pfam" id="PF05368"/>
    </source>
</evidence>
<evidence type="ECO:0000256" key="1">
    <source>
        <dbReference type="ARBA" id="ARBA00004474"/>
    </source>
</evidence>
<dbReference type="EMBL" id="GBEZ01023602">
    <property type="protein sequence ID" value="JAC63296.1"/>
    <property type="molecule type" value="Transcribed_RNA"/>
</dbReference>
<proteinExistence type="predicted"/>
<name>A0A061QYA3_9CHLO</name>
<dbReference type="GO" id="GO:0015979">
    <property type="term" value="P:photosynthesis"/>
    <property type="evidence" value="ECO:0007669"/>
    <property type="project" value="UniProtKB-KW"/>
</dbReference>
<dbReference type="SUPFAM" id="SSF51735">
    <property type="entry name" value="NAD(P)-binding Rossmann-fold domains"/>
    <property type="match status" value="1"/>
</dbReference>
<dbReference type="PANTHER" id="PTHR47128">
    <property type="match status" value="1"/>
</dbReference>
<keyword evidence="4" id="KW-0604">Photosystem II</keyword>
<evidence type="ECO:0000313" key="7">
    <source>
        <dbReference type="EMBL" id="JAC70438.1"/>
    </source>
</evidence>
<evidence type="ECO:0000313" key="6">
    <source>
        <dbReference type="EMBL" id="JAC63296.1"/>
    </source>
</evidence>
<dbReference type="PANTHER" id="PTHR47128:SF2">
    <property type="entry name" value="PROTEIN HIGH CHLOROPHYLL FLUORESCENCE PHENOTYPE 244, CHLOROPLASTIC"/>
    <property type="match status" value="1"/>
</dbReference>
<dbReference type="InterPro" id="IPR008030">
    <property type="entry name" value="NmrA-like"/>
</dbReference>
<dbReference type="Gene3D" id="3.40.50.720">
    <property type="entry name" value="NAD(P)-binding Rossmann-like Domain"/>
    <property type="match status" value="1"/>
</dbReference>
<dbReference type="Pfam" id="PF05368">
    <property type="entry name" value="NmrA"/>
    <property type="match status" value="1"/>
</dbReference>
<dbReference type="GO" id="GO:0009523">
    <property type="term" value="C:photosystem II"/>
    <property type="evidence" value="ECO:0007669"/>
    <property type="project" value="UniProtKB-KW"/>
</dbReference>
<evidence type="ECO:0000256" key="3">
    <source>
        <dbReference type="ARBA" id="ARBA00022640"/>
    </source>
</evidence>
<keyword evidence="3" id="KW-0934">Plastid</keyword>
<accession>A0A061QYA3</accession>
<evidence type="ECO:0000256" key="4">
    <source>
        <dbReference type="ARBA" id="ARBA00023276"/>
    </source>
</evidence>
<gene>
    <name evidence="6" type="ORF">TSPGSL018_21012</name>
    <name evidence="7" type="ORF">TSPGSL018_4127</name>
</gene>
<feature type="domain" description="NmrA-like" evidence="5">
    <location>
        <begin position="81"/>
        <end position="317"/>
    </location>
</feature>
<keyword evidence="2" id="KW-0602">Photosynthesis</keyword>
<dbReference type="EMBL" id="GBEZ01015750">
    <property type="protein sequence ID" value="JAC70438.1"/>
    <property type="molecule type" value="Transcribed_RNA"/>
</dbReference>
<organism evidence="6">
    <name type="scientific">Tetraselmis sp. GSL018</name>
    <dbReference type="NCBI Taxonomy" id="582737"/>
    <lineage>
        <taxon>Eukaryota</taxon>
        <taxon>Viridiplantae</taxon>
        <taxon>Chlorophyta</taxon>
        <taxon>core chlorophytes</taxon>
        <taxon>Chlorodendrophyceae</taxon>
        <taxon>Chlorodendrales</taxon>
        <taxon>Chlorodendraceae</taxon>
        <taxon>Tetraselmis</taxon>
    </lineage>
</organism>
<reference evidence="6" key="1">
    <citation type="submission" date="2014-05" db="EMBL/GenBank/DDBJ databases">
        <title>The transcriptome of the halophilic microalga Tetraselmis sp. GSL018 isolated from the Great Salt Lake, Utah.</title>
        <authorList>
            <person name="Jinkerson R.E."/>
            <person name="D'Adamo S."/>
            <person name="Posewitz M.C."/>
        </authorList>
    </citation>
    <scope>NUCLEOTIDE SEQUENCE</scope>
    <source>
        <strain evidence="6">GSL018</strain>
    </source>
</reference>
<sequence>MKLCVNNTLTITRSVYGGVRGSKNQAHCSAFLSGGKAELTSKAYRKTTRFSVNLEQGRQPRTALHCVAEEQAPKAGTPVPKTSLLVVGGTGTLGRQVVRKALDDGYDVRCIVRPRPNPADFLRDWGVTVVNADLTDKSSIPAALVGVHTIIDCSTARPEESTKEVDWEGKVALIQCAQAMGIQRFIFCSIHDCDKHPNVPLMNIKSCTEKFLAESGLNYTVLRMCGFMQAVIGNYAVPVLEEQTVWGTSDSTKTAYLDAVDAAKMVMASLRSEESVGRTLTLSGPESFTVSEVIGLCEELSDSNAQVSNVPVWLLKSTRGFLGAFQWAKDAADRLAFADLLSNNADISAPMEETYKVLGLDPAETTTLRQYLTDYYTRIMKKLKEVNAESKQTNFYI</sequence>
<dbReference type="InterPro" id="IPR044256">
    <property type="entry name" value="HCF244-like"/>
</dbReference>
<protein>
    <submittedName>
        <fullName evidence="6">Nad-binding protein</fullName>
    </submittedName>
</protein>
<dbReference type="AlphaFoldDB" id="A0A061QYA3"/>
<dbReference type="CDD" id="cd05243">
    <property type="entry name" value="SDR_a5"/>
    <property type="match status" value="1"/>
</dbReference>